<keyword evidence="3" id="KW-1185">Reference proteome</keyword>
<evidence type="ECO:0000256" key="1">
    <source>
        <dbReference type="SAM" id="Phobius"/>
    </source>
</evidence>
<accession>A0A8S1LAE4</accession>
<dbReference type="AlphaFoldDB" id="A0A8S1LAE4"/>
<keyword evidence="1" id="KW-0812">Transmembrane</keyword>
<dbReference type="EMBL" id="CAJJDN010000016">
    <property type="protein sequence ID" value="CAD8062573.1"/>
    <property type="molecule type" value="Genomic_DNA"/>
</dbReference>
<dbReference type="OrthoDB" id="10310621at2759"/>
<reference evidence="2" key="1">
    <citation type="submission" date="2021-01" db="EMBL/GenBank/DDBJ databases">
        <authorList>
            <consortium name="Genoscope - CEA"/>
            <person name="William W."/>
        </authorList>
    </citation>
    <scope>NUCLEOTIDE SEQUENCE</scope>
</reference>
<keyword evidence="1" id="KW-0472">Membrane</keyword>
<evidence type="ECO:0000313" key="3">
    <source>
        <dbReference type="Proteomes" id="UP000692954"/>
    </source>
</evidence>
<organism evidence="2 3">
    <name type="scientific">Paramecium sonneborni</name>
    <dbReference type="NCBI Taxonomy" id="65129"/>
    <lineage>
        <taxon>Eukaryota</taxon>
        <taxon>Sar</taxon>
        <taxon>Alveolata</taxon>
        <taxon>Ciliophora</taxon>
        <taxon>Intramacronucleata</taxon>
        <taxon>Oligohymenophorea</taxon>
        <taxon>Peniculida</taxon>
        <taxon>Parameciidae</taxon>
        <taxon>Paramecium</taxon>
    </lineage>
</organism>
<feature type="transmembrane region" description="Helical" evidence="1">
    <location>
        <begin position="49"/>
        <end position="78"/>
    </location>
</feature>
<sequence>MSENYNFSDFVKFKKGSTFGIGKIENFSREEDWFEYFEYILSEELPTGWFIYCILYCIQLLHNTHFQIILIIVFFFFINFYQVSNNIMDCMKCLRQINQRKEKCLILLKESNLVNCLSIFK</sequence>
<keyword evidence="1" id="KW-1133">Transmembrane helix</keyword>
<evidence type="ECO:0000313" key="2">
    <source>
        <dbReference type="EMBL" id="CAD8062573.1"/>
    </source>
</evidence>
<name>A0A8S1LAE4_9CILI</name>
<comment type="caution">
    <text evidence="2">The sequence shown here is derived from an EMBL/GenBank/DDBJ whole genome shotgun (WGS) entry which is preliminary data.</text>
</comment>
<protein>
    <submittedName>
        <fullName evidence="2">Uncharacterized protein</fullName>
    </submittedName>
</protein>
<proteinExistence type="predicted"/>
<gene>
    <name evidence="2" type="ORF">PSON_ATCC_30995.1.T0160410</name>
</gene>
<dbReference type="Proteomes" id="UP000692954">
    <property type="component" value="Unassembled WGS sequence"/>
</dbReference>